<dbReference type="AlphaFoldDB" id="A0A9Q0YH81"/>
<keyword evidence="1" id="KW-0812">Transmembrane</keyword>
<evidence type="ECO:0000313" key="2">
    <source>
        <dbReference type="EMBL" id="KAJ8020157.1"/>
    </source>
</evidence>
<gene>
    <name evidence="2" type="ORF">HOLleu_39670</name>
</gene>
<dbReference type="EMBL" id="JAIZAY010000022">
    <property type="protein sequence ID" value="KAJ8020157.1"/>
    <property type="molecule type" value="Genomic_DNA"/>
</dbReference>
<reference evidence="2" key="1">
    <citation type="submission" date="2021-10" db="EMBL/GenBank/DDBJ databases">
        <title>Tropical sea cucumber genome reveals ecological adaptation and Cuvierian tubules defense mechanism.</title>
        <authorList>
            <person name="Chen T."/>
        </authorList>
    </citation>
    <scope>NUCLEOTIDE SEQUENCE</scope>
    <source>
        <strain evidence="2">Nanhai2018</strain>
        <tissue evidence="2">Muscle</tissue>
    </source>
</reference>
<sequence>MHSKVTVFHLTSFTYYISFKKKKKQLGGIFFHFCFTGAIAKWMRVVAFVTMIYSNQKINPVDYSNRISNNDLQKQVVLGVISPILSGGCKTDEKHWGSSGCNLLAVHSKGTLT</sequence>
<comment type="caution">
    <text evidence="2">The sequence shown here is derived from an EMBL/GenBank/DDBJ whole genome shotgun (WGS) entry which is preliminary data.</text>
</comment>
<keyword evidence="1" id="KW-0472">Membrane</keyword>
<name>A0A9Q0YH81_HOLLE</name>
<accession>A0A9Q0YH81</accession>
<proteinExistence type="predicted"/>
<protein>
    <submittedName>
        <fullName evidence="2">Uncharacterized protein</fullName>
    </submittedName>
</protein>
<organism evidence="2 3">
    <name type="scientific">Holothuria leucospilota</name>
    <name type="common">Black long sea cucumber</name>
    <name type="synonym">Mertensiothuria leucospilota</name>
    <dbReference type="NCBI Taxonomy" id="206669"/>
    <lineage>
        <taxon>Eukaryota</taxon>
        <taxon>Metazoa</taxon>
        <taxon>Echinodermata</taxon>
        <taxon>Eleutherozoa</taxon>
        <taxon>Echinozoa</taxon>
        <taxon>Holothuroidea</taxon>
        <taxon>Aspidochirotacea</taxon>
        <taxon>Aspidochirotida</taxon>
        <taxon>Holothuriidae</taxon>
        <taxon>Holothuria</taxon>
    </lineage>
</organism>
<evidence type="ECO:0000313" key="3">
    <source>
        <dbReference type="Proteomes" id="UP001152320"/>
    </source>
</evidence>
<evidence type="ECO:0000256" key="1">
    <source>
        <dbReference type="SAM" id="Phobius"/>
    </source>
</evidence>
<dbReference type="Proteomes" id="UP001152320">
    <property type="component" value="Chromosome 22"/>
</dbReference>
<feature type="transmembrane region" description="Helical" evidence="1">
    <location>
        <begin position="29"/>
        <end position="53"/>
    </location>
</feature>
<keyword evidence="1" id="KW-1133">Transmembrane helix</keyword>
<keyword evidence="3" id="KW-1185">Reference proteome</keyword>